<evidence type="ECO:0000256" key="4">
    <source>
        <dbReference type="ARBA" id="ARBA00022801"/>
    </source>
</evidence>
<gene>
    <name evidence="9" type="ORF">E0F26_10190</name>
</gene>
<evidence type="ECO:0000313" key="9">
    <source>
        <dbReference type="EMBL" id="UZP75082.1"/>
    </source>
</evidence>
<dbReference type="Proteomes" id="UP001317963">
    <property type="component" value="Chromosome"/>
</dbReference>
<dbReference type="InterPro" id="IPR003738">
    <property type="entry name" value="SRAP"/>
</dbReference>
<evidence type="ECO:0000256" key="3">
    <source>
        <dbReference type="ARBA" id="ARBA00022763"/>
    </source>
</evidence>
<evidence type="ECO:0000256" key="1">
    <source>
        <dbReference type="ARBA" id="ARBA00008136"/>
    </source>
</evidence>
<proteinExistence type="inferred from homology"/>
<name>A0ABY6Q8U1_9GAMM</name>
<evidence type="ECO:0000256" key="5">
    <source>
        <dbReference type="ARBA" id="ARBA00023124"/>
    </source>
</evidence>
<keyword evidence="4 8" id="KW-0378">Hydrolase</keyword>
<keyword evidence="10" id="KW-1185">Reference proteome</keyword>
<reference evidence="9 10" key="1">
    <citation type="submission" date="2019-02" db="EMBL/GenBank/DDBJ databases">
        <title>Halieaceae_genomes.</title>
        <authorList>
            <person name="Li S.-H."/>
        </authorList>
    </citation>
    <scope>NUCLEOTIDE SEQUENCE [LARGE SCALE GENOMIC DNA]</scope>
    <source>
        <strain evidence="9 10">JH123</strain>
    </source>
</reference>
<dbReference type="PANTHER" id="PTHR13604">
    <property type="entry name" value="DC12-RELATED"/>
    <property type="match status" value="1"/>
</dbReference>
<keyword evidence="6" id="KW-0238">DNA-binding</keyword>
<evidence type="ECO:0000256" key="8">
    <source>
        <dbReference type="RuleBase" id="RU364100"/>
    </source>
</evidence>
<evidence type="ECO:0000256" key="2">
    <source>
        <dbReference type="ARBA" id="ARBA00022670"/>
    </source>
</evidence>
<protein>
    <recommendedName>
        <fullName evidence="8">Abasic site processing protein</fullName>
        <ecNumber evidence="8">3.4.-.-</ecNumber>
    </recommendedName>
</protein>
<sequence length="203" mass="22451">MCGRYTLAASNKLDLSALTHEVPDRFNIAPQSDVVVETQLDGLTVKPWSLSPPWAAAPMHLFNARLETLDEKPSFKGSLRCVFMADGWYEWQRFAHSKHPWYHHREGELIRFGGVYHPLSGCAIVTTAAQPEIAHIHHRQPVLLTAQAAAGWLDGAPASDCMSHYPVAVHKVSSSVNDARLDSSDLTLPIKIETSDDVQGSLF</sequence>
<keyword evidence="5" id="KW-0190">Covalent protein-DNA linkage</keyword>
<dbReference type="InterPro" id="IPR036590">
    <property type="entry name" value="SRAP-like"/>
</dbReference>
<evidence type="ECO:0000256" key="6">
    <source>
        <dbReference type="ARBA" id="ARBA00023125"/>
    </source>
</evidence>
<keyword evidence="3" id="KW-0227">DNA damage</keyword>
<keyword evidence="2 8" id="KW-0645">Protease</keyword>
<organism evidence="9 10">
    <name type="scientific">Candidatus Paraluminiphilus aquimaris</name>
    <dbReference type="NCBI Taxonomy" id="2518994"/>
    <lineage>
        <taxon>Bacteria</taxon>
        <taxon>Pseudomonadati</taxon>
        <taxon>Pseudomonadota</taxon>
        <taxon>Gammaproteobacteria</taxon>
        <taxon>Cellvibrionales</taxon>
        <taxon>Halieaceae</taxon>
        <taxon>Candidatus Paraluminiphilus</taxon>
    </lineage>
</organism>
<dbReference type="Gene3D" id="3.90.1680.10">
    <property type="entry name" value="SOS response associated peptidase-like"/>
    <property type="match status" value="1"/>
</dbReference>
<dbReference type="PANTHER" id="PTHR13604:SF0">
    <property type="entry name" value="ABASIC SITE PROCESSING PROTEIN HMCES"/>
    <property type="match status" value="1"/>
</dbReference>
<keyword evidence="7" id="KW-0456">Lyase</keyword>
<dbReference type="EMBL" id="CP036501">
    <property type="protein sequence ID" value="UZP75082.1"/>
    <property type="molecule type" value="Genomic_DNA"/>
</dbReference>
<evidence type="ECO:0000256" key="7">
    <source>
        <dbReference type="ARBA" id="ARBA00023239"/>
    </source>
</evidence>
<accession>A0ABY6Q8U1</accession>
<dbReference type="RefSeq" id="WP_279241554.1">
    <property type="nucleotide sequence ID" value="NZ_CP036501.1"/>
</dbReference>
<dbReference type="EC" id="3.4.-.-" evidence="8"/>
<dbReference type="SUPFAM" id="SSF143081">
    <property type="entry name" value="BB1717-like"/>
    <property type="match status" value="1"/>
</dbReference>
<evidence type="ECO:0000313" key="10">
    <source>
        <dbReference type="Proteomes" id="UP001317963"/>
    </source>
</evidence>
<dbReference type="Pfam" id="PF02586">
    <property type="entry name" value="SRAP"/>
    <property type="match status" value="1"/>
</dbReference>
<comment type="similarity">
    <text evidence="1 8">Belongs to the SOS response-associated peptidase family.</text>
</comment>